<evidence type="ECO:0000313" key="8">
    <source>
        <dbReference type="EMBL" id="OOG24956.1"/>
    </source>
</evidence>
<evidence type="ECO:0000256" key="3">
    <source>
        <dbReference type="ARBA" id="ARBA00022558"/>
    </source>
</evidence>
<accession>A0A1V3NJL8</accession>
<name>A0A1V3NJL8_9GAMM</name>
<evidence type="ECO:0000256" key="6">
    <source>
        <dbReference type="ARBA" id="ARBA00023263"/>
    </source>
</evidence>
<dbReference type="InterPro" id="IPR015943">
    <property type="entry name" value="WD40/YVTN_repeat-like_dom_sf"/>
</dbReference>
<organism evidence="8 9">
    <name type="scientific">Thioalkalivibrio denitrificans</name>
    <dbReference type="NCBI Taxonomy" id="108003"/>
    <lineage>
        <taxon>Bacteria</taxon>
        <taxon>Pseudomonadati</taxon>
        <taxon>Pseudomonadota</taxon>
        <taxon>Gammaproteobacteria</taxon>
        <taxon>Chromatiales</taxon>
        <taxon>Ectothiorhodospiraceae</taxon>
        <taxon>Thioalkalivibrio</taxon>
    </lineage>
</organism>
<reference evidence="8 9" key="1">
    <citation type="submission" date="2017-02" db="EMBL/GenBank/DDBJ databases">
        <title>Genomic diversity within the haloalkaliphilic genus Thioalkalivibrio.</title>
        <authorList>
            <person name="Ahn A.-C."/>
            <person name="Meier-Kolthoff J."/>
            <person name="Overmars L."/>
            <person name="Richter M."/>
            <person name="Woyke T."/>
            <person name="Sorokin D.Y."/>
            <person name="Muyzer G."/>
        </authorList>
    </citation>
    <scope>NUCLEOTIDE SEQUENCE [LARGE SCALE GENOMIC DNA]</scope>
    <source>
        <strain evidence="8 9">ALJD</strain>
    </source>
</reference>
<protein>
    <recommendedName>
        <fullName evidence="7">PilY1 beta-propeller domain-containing protein</fullName>
    </recommendedName>
</protein>
<evidence type="ECO:0000256" key="4">
    <source>
        <dbReference type="ARBA" id="ARBA00022723"/>
    </source>
</evidence>
<dbReference type="Pfam" id="PF05567">
    <property type="entry name" value="T4P_PilY1"/>
    <property type="match status" value="1"/>
</dbReference>
<dbReference type="GO" id="GO:0046872">
    <property type="term" value="F:metal ion binding"/>
    <property type="evidence" value="ECO:0007669"/>
    <property type="project" value="UniProtKB-KW"/>
</dbReference>
<evidence type="ECO:0000256" key="5">
    <source>
        <dbReference type="ARBA" id="ARBA00022837"/>
    </source>
</evidence>
<evidence type="ECO:0000256" key="2">
    <source>
        <dbReference type="ARBA" id="ARBA00008387"/>
    </source>
</evidence>
<dbReference type="SUPFAM" id="SSF50998">
    <property type="entry name" value="Quinoprotein alcohol dehydrogenase-like"/>
    <property type="match status" value="1"/>
</dbReference>
<dbReference type="GO" id="GO:0009289">
    <property type="term" value="C:pilus"/>
    <property type="evidence" value="ECO:0007669"/>
    <property type="project" value="UniProtKB-SubCell"/>
</dbReference>
<comment type="caution">
    <text evidence="8">The sequence shown here is derived from an EMBL/GenBank/DDBJ whole genome shotgun (WGS) entry which is preliminary data.</text>
</comment>
<dbReference type="Proteomes" id="UP000189462">
    <property type="component" value="Unassembled WGS sequence"/>
</dbReference>
<comment type="subcellular location">
    <subcellularLocation>
        <location evidence="1">Fimbrium</location>
    </subcellularLocation>
</comment>
<gene>
    <name evidence="8" type="ORF">B1C78_07510</name>
</gene>
<comment type="similarity">
    <text evidence="2">Belongs to the PilY1 family.</text>
</comment>
<keyword evidence="5" id="KW-0106">Calcium</keyword>
<evidence type="ECO:0000313" key="9">
    <source>
        <dbReference type="Proteomes" id="UP000189462"/>
    </source>
</evidence>
<dbReference type="EMBL" id="MVBK01000042">
    <property type="protein sequence ID" value="OOG24956.1"/>
    <property type="molecule type" value="Genomic_DNA"/>
</dbReference>
<dbReference type="InterPro" id="IPR011047">
    <property type="entry name" value="Quinoprotein_ADH-like_sf"/>
</dbReference>
<keyword evidence="6" id="KW-0281">Fimbrium</keyword>
<sequence>MPLFLTQAVPPNILLIIDSSESMQEGVDGRVALDRSDPACIAGPDMDADLCPAGARSPLSKASIVKGVGLELIDRYEGLVNMGLLSYQQNPASLNRNSFNTGGTVRWHLVERAIDVRFSTNPNPSWWQPGHTEPWDSNIKRFRERHPTRSDIWMFFNDAIPGYAWSTADSSTGVPDLDTNVTGFYCRRDTTSTSAVNSCVANPGFQHDPDFTRMTEFAGLQPDPGTLQDIQFPEIASNLWFDDRRQAWSVFLVDSQRQRGITSWGRRAVFTQLNQLEWRTTTSPGRGFLHQPIQTLDEQHAENIRKKLQPQSLDWDPNAMTDPDWPLIAAGLTPLEGTMQTARDYFLGAGSTASDTFGPNQGWHSNLPPIPESCGVNAAIWVTDGLPSVASDGTALGTNLPQALEQARLGIADFYSKTEETLGSPVNTYIVGFALPPGVENIQGMPPNPLDQLAAAGGTGQAFDAQDETSLLDALDDIFYTILSETNASAAAIATNSTRLDGDTMIYQARFNPETWSGDLLAFNVQPDGSVPETPLWNAADPNLIPEHDIRKIITSNPSLTGGRMFAWGDLEQQDREEHFDDNQYLLSYLRGDPSNELDNGGSFRNRDSALGDIINSDPTFLGRENFGYSRLPGAAGDSYQSFQDSKQTRPSVLFVGANDGMLHAFDAESGDELFAYVPYEVYPNLASLADPNYTHRYFVDGSPRVADAYINDDWRTLLIGSTGAGGRSVFVLDVTDPTPASIDGNSVLWEFTDAEMGYSIPQPTIARMADGHFWAIIPNGYESTGGTARLFLKRIHDGHVVEINTGNGPSNGLSTPIPVDTTGDRVVNYIYAGDLQGNLWRFNVSNSSISQWTSPSNQPRRLFEARDAFGKPQPITARPEVGRHPDGGFMVYFGTGTFFRTGDNIVDPNDVRHSFYGIRDEDGNNYTTLTRTNLVDQQILAETNQFGFDLRVVSDNPATSGTKGWYLDLVSPVAGFQGERVVSRAQLRHGRIIFVTLIPSADPCTFGGDSWLMELDAITGNRLTYSVYDLNQDGNFDSGDYVTVMIDGQEVQVPVSGLRPGVGIIRDPAIISAGSEREFKYVSGTSGDVGVITERGAGVDLGRQSWQQLR</sequence>
<keyword evidence="4" id="KW-0479">Metal-binding</keyword>
<proteinExistence type="inferred from homology"/>
<evidence type="ECO:0000256" key="1">
    <source>
        <dbReference type="ARBA" id="ARBA00004561"/>
    </source>
</evidence>
<feature type="domain" description="PilY1 beta-propeller" evidence="7">
    <location>
        <begin position="611"/>
        <end position="946"/>
    </location>
</feature>
<dbReference type="Gene3D" id="2.130.10.10">
    <property type="entry name" value="YVTN repeat-like/Quinoprotein amine dehydrogenase"/>
    <property type="match status" value="1"/>
</dbReference>
<dbReference type="AlphaFoldDB" id="A0A1V3NJL8"/>
<keyword evidence="3" id="KW-1029">Fimbrium biogenesis</keyword>
<dbReference type="InterPro" id="IPR008707">
    <property type="entry name" value="B-propeller_PilY1"/>
</dbReference>
<dbReference type="STRING" id="108003.B1C78_07510"/>
<evidence type="ECO:0000259" key="7">
    <source>
        <dbReference type="Pfam" id="PF05567"/>
    </source>
</evidence>
<keyword evidence="9" id="KW-1185">Reference proteome</keyword>